<proteinExistence type="predicted"/>
<dbReference type="SUPFAM" id="SSF53098">
    <property type="entry name" value="Ribonuclease H-like"/>
    <property type="match status" value="1"/>
</dbReference>
<gene>
    <name evidence="2" type="ORF">Sylvanvirus20_4</name>
</gene>
<dbReference type="Gene3D" id="3.30.420.10">
    <property type="entry name" value="Ribonuclease H-like superfamily/Ribonuclease H"/>
    <property type="match status" value="1"/>
</dbReference>
<protein>
    <submittedName>
        <fullName evidence="2">Ribonuclease HI</fullName>
    </submittedName>
</protein>
<sequence length="232" mass="26997">MFHYYSSPPSPLLYMTSPPNPPSVRLLYSDGAFNKKTTPFAWASVVDSTYHDLIQEHKDAPWIRDVVIRRHKLGPYIAKECMDKERDVIQVQFDDVKTNQNNGAELVALLIALRIAEHVYSNQIVHIYCDSEILVNAWSKGRVGLETKLNMDPMKYQYILECAALRRRLESRKGKVLWICGDDNKADLGFHRSTKKEMKNDNSIRIRKREEEDYKENKPYSESENASKRSKE</sequence>
<reference evidence="2" key="1">
    <citation type="submission" date="2018-10" db="EMBL/GenBank/DDBJ databases">
        <title>Hidden diversity of soil giant viruses.</title>
        <authorList>
            <person name="Schulz F."/>
            <person name="Alteio L."/>
            <person name="Goudeau D."/>
            <person name="Ryan E.M."/>
            <person name="Malmstrom R.R."/>
            <person name="Blanchard J."/>
            <person name="Woyke T."/>
        </authorList>
    </citation>
    <scope>NUCLEOTIDE SEQUENCE</scope>
    <source>
        <strain evidence="2">SYV1</strain>
    </source>
</reference>
<feature type="region of interest" description="Disordered" evidence="1">
    <location>
        <begin position="194"/>
        <end position="232"/>
    </location>
</feature>
<dbReference type="EMBL" id="MK072526">
    <property type="protein sequence ID" value="AYV87039.1"/>
    <property type="molecule type" value="Genomic_DNA"/>
</dbReference>
<evidence type="ECO:0000313" key="2">
    <source>
        <dbReference type="EMBL" id="AYV87039.1"/>
    </source>
</evidence>
<dbReference type="InterPro" id="IPR012337">
    <property type="entry name" value="RNaseH-like_sf"/>
</dbReference>
<dbReference type="GO" id="GO:0003676">
    <property type="term" value="F:nucleic acid binding"/>
    <property type="evidence" value="ECO:0007669"/>
    <property type="project" value="InterPro"/>
</dbReference>
<accession>A0A3G5ALZ6</accession>
<organism evidence="2">
    <name type="scientific">Sylvanvirus sp</name>
    <dbReference type="NCBI Taxonomy" id="2487774"/>
    <lineage>
        <taxon>Viruses</taxon>
    </lineage>
</organism>
<name>A0A3G5ALZ6_9VIRU</name>
<dbReference type="InterPro" id="IPR036397">
    <property type="entry name" value="RNaseH_sf"/>
</dbReference>
<evidence type="ECO:0000256" key="1">
    <source>
        <dbReference type="SAM" id="MobiDB-lite"/>
    </source>
</evidence>